<dbReference type="SUPFAM" id="SSF52096">
    <property type="entry name" value="ClpP/crotonase"/>
    <property type="match status" value="1"/>
</dbReference>
<dbReference type="Pfam" id="PF00378">
    <property type="entry name" value="ECH_1"/>
    <property type="match status" value="1"/>
</dbReference>
<accession>A0AAD4QI86</accession>
<comment type="caution">
    <text evidence="1">The sequence shown here is derived from an EMBL/GenBank/DDBJ whole genome shotgun (WGS) entry which is preliminary data.</text>
</comment>
<keyword evidence="2" id="KW-1185">Reference proteome</keyword>
<dbReference type="EMBL" id="JAKELL010000001">
    <property type="protein sequence ID" value="KAH9001451.1"/>
    <property type="molecule type" value="Genomic_DNA"/>
</dbReference>
<dbReference type="CDD" id="cd06558">
    <property type="entry name" value="crotonase-like"/>
    <property type="match status" value="1"/>
</dbReference>
<protein>
    <submittedName>
        <fullName evidence="1">ClpP/crotonase-like domain-containing protein</fullName>
    </submittedName>
</protein>
<evidence type="ECO:0000313" key="2">
    <source>
        <dbReference type="Proteomes" id="UP001201163"/>
    </source>
</evidence>
<dbReference type="Proteomes" id="UP001201163">
    <property type="component" value="Unassembled WGS sequence"/>
</dbReference>
<gene>
    <name evidence="1" type="ORF">EDB92DRAFT_1826732</name>
</gene>
<proteinExistence type="predicted"/>
<dbReference type="GO" id="GO:0005777">
    <property type="term" value="C:peroxisome"/>
    <property type="evidence" value="ECO:0007669"/>
    <property type="project" value="TreeGrafter"/>
</dbReference>
<organism evidence="1 2">
    <name type="scientific">Lactarius akahatsu</name>
    <dbReference type="NCBI Taxonomy" id="416441"/>
    <lineage>
        <taxon>Eukaryota</taxon>
        <taxon>Fungi</taxon>
        <taxon>Dikarya</taxon>
        <taxon>Basidiomycota</taxon>
        <taxon>Agaricomycotina</taxon>
        <taxon>Agaricomycetes</taxon>
        <taxon>Russulales</taxon>
        <taxon>Russulaceae</taxon>
        <taxon>Lactarius</taxon>
    </lineage>
</organism>
<dbReference type="AlphaFoldDB" id="A0AAD4QI86"/>
<evidence type="ECO:0000313" key="1">
    <source>
        <dbReference type="EMBL" id="KAH9001451.1"/>
    </source>
</evidence>
<dbReference type="GO" id="GO:0004165">
    <property type="term" value="F:delta(3)-delta(2)-enoyl-CoA isomerase activity"/>
    <property type="evidence" value="ECO:0007669"/>
    <property type="project" value="TreeGrafter"/>
</dbReference>
<sequence>MSTAFILRLPTGSQTSLLTLTRPSPTVWQIELHNGADNLLGKTLINDALKPALQTIEREWRKERADGEARKDKNVGAGAVVIVGRLDQEKFFSNGLDFASAVADPAWFPATFDPLLLYLLTFPLPTVAAINGHCFAGGAMLSLAFDYRVMTDGVKRNAWMCMNEIDIGAAWPVSFAAIVRAKVSATATHRFVVEGHRFTPMEARDAGLVDEIVAGGTSGVLKRAHEIAQEKAPKAREGVWGLIKTELYRPVIELVRLGIPSLSAARDESAAQLRLGKL</sequence>
<dbReference type="Gene3D" id="3.90.226.10">
    <property type="entry name" value="2-enoyl-CoA Hydratase, Chain A, domain 1"/>
    <property type="match status" value="1"/>
</dbReference>
<dbReference type="PANTHER" id="PTHR11941:SF75">
    <property type="entry name" value="ENOYL-COA HYDRATASE_ISOMERASE FAMILY PROTEIN"/>
    <property type="match status" value="1"/>
</dbReference>
<dbReference type="InterPro" id="IPR001753">
    <property type="entry name" value="Enoyl-CoA_hydra/iso"/>
</dbReference>
<dbReference type="InterPro" id="IPR029045">
    <property type="entry name" value="ClpP/crotonase-like_dom_sf"/>
</dbReference>
<dbReference type="PANTHER" id="PTHR11941">
    <property type="entry name" value="ENOYL-COA HYDRATASE-RELATED"/>
    <property type="match status" value="1"/>
</dbReference>
<reference evidence="1" key="1">
    <citation type="submission" date="2022-01" db="EMBL/GenBank/DDBJ databases">
        <title>Comparative genomics reveals a dynamic genome evolution in the ectomycorrhizal milk-cap (Lactarius) mushrooms.</title>
        <authorList>
            <consortium name="DOE Joint Genome Institute"/>
            <person name="Lebreton A."/>
            <person name="Tang N."/>
            <person name="Kuo A."/>
            <person name="LaButti K."/>
            <person name="Drula E."/>
            <person name="Barry K."/>
            <person name="Clum A."/>
            <person name="Lipzen A."/>
            <person name="Mousain D."/>
            <person name="Ng V."/>
            <person name="Wang R."/>
            <person name="Wang X."/>
            <person name="Dai Y."/>
            <person name="Henrissat B."/>
            <person name="Grigoriev I.V."/>
            <person name="Guerin-Laguette A."/>
            <person name="Yu F."/>
            <person name="Martin F.M."/>
        </authorList>
    </citation>
    <scope>NUCLEOTIDE SEQUENCE</scope>
    <source>
        <strain evidence="1">QP</strain>
    </source>
</reference>
<dbReference type="GO" id="GO:0006635">
    <property type="term" value="P:fatty acid beta-oxidation"/>
    <property type="evidence" value="ECO:0007669"/>
    <property type="project" value="TreeGrafter"/>
</dbReference>
<name>A0AAD4QI86_9AGAM</name>